<evidence type="ECO:0008006" key="3">
    <source>
        <dbReference type="Google" id="ProtNLM"/>
    </source>
</evidence>
<proteinExistence type="predicted"/>
<accession>E4TU58</accession>
<protein>
    <recommendedName>
        <fullName evidence="3">Lipoprotein</fullName>
    </recommendedName>
</protein>
<evidence type="ECO:0000313" key="1">
    <source>
        <dbReference type="EMBL" id="ADR20986.1"/>
    </source>
</evidence>
<dbReference type="HOGENOM" id="CLU_1823055_0_0_10"/>
<evidence type="ECO:0000313" key="2">
    <source>
        <dbReference type="Proteomes" id="UP000008720"/>
    </source>
</evidence>
<dbReference type="RefSeq" id="WP_013453137.1">
    <property type="nucleotide sequence ID" value="NC_014759.1"/>
</dbReference>
<keyword evidence="2" id="KW-1185">Reference proteome</keyword>
<dbReference type="STRING" id="643867.Ftrac_0987"/>
<gene>
    <name evidence="1" type="ordered locus">Ftrac_0987</name>
</gene>
<name>E4TU58_MARTH</name>
<reference evidence="1 2" key="1">
    <citation type="journal article" date="2011" name="Stand. Genomic Sci.">
        <title>Complete genome sequence of Marivirga tractuosa type strain (H-43).</title>
        <authorList>
            <person name="Pagani I."/>
            <person name="Chertkov O."/>
            <person name="Lapidus A."/>
            <person name="Lucas S."/>
            <person name="Del Rio T.G."/>
            <person name="Tice H."/>
            <person name="Copeland A."/>
            <person name="Cheng J.F."/>
            <person name="Nolan M."/>
            <person name="Saunders E."/>
            <person name="Pitluck S."/>
            <person name="Held B."/>
            <person name="Goodwin L."/>
            <person name="Liolios K."/>
            <person name="Ovchinikova G."/>
            <person name="Ivanova N."/>
            <person name="Mavromatis K."/>
            <person name="Pati A."/>
            <person name="Chen A."/>
            <person name="Palaniappan K."/>
            <person name="Land M."/>
            <person name="Hauser L."/>
            <person name="Jeffries C.D."/>
            <person name="Detter J.C."/>
            <person name="Han C."/>
            <person name="Tapia R."/>
            <person name="Ngatchou-Djao O.D."/>
            <person name="Rohde M."/>
            <person name="Goker M."/>
            <person name="Spring S."/>
            <person name="Sikorski J."/>
            <person name="Woyke T."/>
            <person name="Bristow J."/>
            <person name="Eisen J.A."/>
            <person name="Markowitz V."/>
            <person name="Hugenholtz P."/>
            <person name="Klenk H.P."/>
            <person name="Kyrpides N.C."/>
        </authorList>
    </citation>
    <scope>NUCLEOTIDE SEQUENCE [LARGE SCALE GENOMIC DNA]</scope>
    <source>
        <strain evidence="2">ATCC 23168 / DSM 4126 / NBRC 15989 / NCIMB 1408 / VKM B-1430 / H-43</strain>
    </source>
</reference>
<dbReference type="AlphaFoldDB" id="E4TU58"/>
<sequence length="141" mass="15777">MRVLISLLIIGIIGGCAKQSTTSSNSSMENYRKLAYETLEVEPVQFSENSEKDYVLGTYYKNESNATDAGVLKYVIINISEDKVLKKGTLPQGKINWISAYEVEIYSPPGIHKDQFETAEDYKTIYNVKTGKSSNKKGANY</sequence>
<dbReference type="EMBL" id="CP002349">
    <property type="protein sequence ID" value="ADR20986.1"/>
    <property type="molecule type" value="Genomic_DNA"/>
</dbReference>
<dbReference type="KEGG" id="mtt:Ftrac_0987"/>
<dbReference type="PROSITE" id="PS51257">
    <property type="entry name" value="PROKAR_LIPOPROTEIN"/>
    <property type="match status" value="1"/>
</dbReference>
<organism evidence="1 2">
    <name type="scientific">Marivirga tractuosa (strain ATCC 23168 / DSM 4126 / NBRC 15989 / NCIMB 1408 / VKM B-1430 / H-43)</name>
    <name type="common">Microscilla tractuosa</name>
    <name type="synonym">Flexibacter tractuosus</name>
    <dbReference type="NCBI Taxonomy" id="643867"/>
    <lineage>
        <taxon>Bacteria</taxon>
        <taxon>Pseudomonadati</taxon>
        <taxon>Bacteroidota</taxon>
        <taxon>Cytophagia</taxon>
        <taxon>Cytophagales</taxon>
        <taxon>Marivirgaceae</taxon>
        <taxon>Marivirga</taxon>
    </lineage>
</organism>
<dbReference type="Proteomes" id="UP000008720">
    <property type="component" value="Chromosome"/>
</dbReference>